<dbReference type="InterPro" id="IPR001841">
    <property type="entry name" value="Znf_RING"/>
</dbReference>
<dbReference type="Gene3D" id="3.30.40.10">
    <property type="entry name" value="Zinc/RING finger domain, C3HC4 (zinc finger)"/>
    <property type="match status" value="1"/>
</dbReference>
<keyword evidence="1" id="KW-0862">Zinc</keyword>
<dbReference type="OrthoDB" id="8062037at2759"/>
<evidence type="ECO:0000259" key="2">
    <source>
        <dbReference type="PROSITE" id="PS50089"/>
    </source>
</evidence>
<dbReference type="Pfam" id="PF13639">
    <property type="entry name" value="zf-RING_2"/>
    <property type="match status" value="1"/>
</dbReference>
<organism evidence="3 4">
    <name type="scientific">Rhynchosporium agropyri</name>
    <dbReference type="NCBI Taxonomy" id="914238"/>
    <lineage>
        <taxon>Eukaryota</taxon>
        <taxon>Fungi</taxon>
        <taxon>Dikarya</taxon>
        <taxon>Ascomycota</taxon>
        <taxon>Pezizomycotina</taxon>
        <taxon>Leotiomycetes</taxon>
        <taxon>Helotiales</taxon>
        <taxon>Ploettnerulaceae</taxon>
        <taxon>Rhynchosporium</taxon>
    </lineage>
</organism>
<evidence type="ECO:0000256" key="1">
    <source>
        <dbReference type="PROSITE-ProRule" id="PRU00175"/>
    </source>
</evidence>
<dbReference type="Proteomes" id="UP000178912">
    <property type="component" value="Unassembled WGS sequence"/>
</dbReference>
<protein>
    <recommendedName>
        <fullName evidence="2">RING-type domain-containing protein</fullName>
    </recommendedName>
</protein>
<dbReference type="GO" id="GO:0008270">
    <property type="term" value="F:zinc ion binding"/>
    <property type="evidence" value="ECO:0007669"/>
    <property type="project" value="UniProtKB-KW"/>
</dbReference>
<keyword evidence="4" id="KW-1185">Reference proteome</keyword>
<gene>
    <name evidence="3" type="ORF">RAG0_03257</name>
</gene>
<accession>A0A1E1K7Y8</accession>
<evidence type="ECO:0000313" key="3">
    <source>
        <dbReference type="EMBL" id="CZS92734.1"/>
    </source>
</evidence>
<proteinExistence type="predicted"/>
<dbReference type="AlphaFoldDB" id="A0A1E1K7Y8"/>
<dbReference type="EMBL" id="FJUX01000013">
    <property type="protein sequence ID" value="CZS92734.1"/>
    <property type="molecule type" value="Genomic_DNA"/>
</dbReference>
<reference evidence="4" key="1">
    <citation type="submission" date="2016-03" db="EMBL/GenBank/DDBJ databases">
        <authorList>
            <person name="Guldener U."/>
        </authorList>
    </citation>
    <scope>NUCLEOTIDE SEQUENCE [LARGE SCALE GENOMIC DNA]</scope>
    <source>
        <strain evidence="4">04CH-RAC-A.6.1</strain>
    </source>
</reference>
<sequence length="317" mass="36046">MKLFGINGCVGPVLRLTLYSEISLKLTMVNFSRKLDPDTSEQHQMCSDANHADKVICCGVKVDFYEDCGHTLTLADHHRSCVHHNKEENFPYERYGRLLTSTPPPQYHISMAPKPGCHLPSPQPRCKDLHRYITLIPGKCGCTYPERHDSCPATSSIPERSERTQLSASALLRRRIYWLQQQSLDTRNLASIRLSEWSARLRKHQQQEEAMAKPVIDRTFMYDPDTGANLFLAAVEIAFLTRTQGTCIICKKAASNQHSRKLPCGCVFDIGCLKSWFLGRKDCPLCRKMFHLVKKITPYEAGHGSPVWEDDDYSGFV</sequence>
<dbReference type="SMART" id="SM00184">
    <property type="entry name" value="RING"/>
    <property type="match status" value="1"/>
</dbReference>
<feature type="domain" description="RING-type" evidence="2">
    <location>
        <begin position="247"/>
        <end position="287"/>
    </location>
</feature>
<name>A0A1E1K7Y8_9HELO</name>
<evidence type="ECO:0000313" key="4">
    <source>
        <dbReference type="Proteomes" id="UP000178912"/>
    </source>
</evidence>
<dbReference type="InterPro" id="IPR013083">
    <property type="entry name" value="Znf_RING/FYVE/PHD"/>
</dbReference>
<keyword evidence="1" id="KW-0863">Zinc-finger</keyword>
<keyword evidence="1" id="KW-0479">Metal-binding</keyword>
<dbReference type="PROSITE" id="PS50089">
    <property type="entry name" value="ZF_RING_2"/>
    <property type="match status" value="1"/>
</dbReference>
<dbReference type="SUPFAM" id="SSF57850">
    <property type="entry name" value="RING/U-box"/>
    <property type="match status" value="1"/>
</dbReference>